<dbReference type="Pfam" id="PF23276">
    <property type="entry name" value="TPR_24"/>
    <property type="match status" value="1"/>
</dbReference>
<proteinExistence type="predicted"/>
<dbReference type="OrthoDB" id="418565at2759"/>
<dbReference type="AlphaFoldDB" id="A0A812T4D6"/>
<keyword evidence="8" id="KW-1185">Reference proteome</keyword>
<keyword evidence="4" id="KW-0812">Transmembrane</keyword>
<evidence type="ECO:0000256" key="3">
    <source>
        <dbReference type="SAM" id="MobiDB-lite"/>
    </source>
</evidence>
<feature type="transmembrane region" description="Helical" evidence="4">
    <location>
        <begin position="17"/>
        <end position="38"/>
    </location>
</feature>
<dbReference type="InterPro" id="IPR057027">
    <property type="entry name" value="TPR_mt"/>
</dbReference>
<dbReference type="PROSITE" id="PS51375">
    <property type="entry name" value="PPR"/>
    <property type="match status" value="2"/>
</dbReference>
<evidence type="ECO:0000313" key="8">
    <source>
        <dbReference type="Proteomes" id="UP000604046"/>
    </source>
</evidence>
<evidence type="ECO:0000256" key="2">
    <source>
        <dbReference type="PROSITE-ProRule" id="PRU00708"/>
    </source>
</evidence>
<keyword evidence="4" id="KW-0472">Membrane</keyword>
<dbReference type="InterPro" id="IPR002885">
    <property type="entry name" value="PPR_rpt"/>
</dbReference>
<keyword evidence="1" id="KW-0677">Repeat</keyword>
<dbReference type="Proteomes" id="UP000604046">
    <property type="component" value="Unassembled WGS sequence"/>
</dbReference>
<evidence type="ECO:0000256" key="4">
    <source>
        <dbReference type="SAM" id="Phobius"/>
    </source>
</evidence>
<dbReference type="Gene3D" id="1.25.40.10">
    <property type="entry name" value="Tetratricopeptide repeat domain"/>
    <property type="match status" value="2"/>
</dbReference>
<accession>A0A812T4D6</accession>
<dbReference type="PANTHER" id="PTHR46862:SF5">
    <property type="entry name" value="OS02G0170000 PROTEIN"/>
    <property type="match status" value="1"/>
</dbReference>
<feature type="repeat" description="PPR" evidence="2">
    <location>
        <begin position="189"/>
        <end position="223"/>
    </location>
</feature>
<keyword evidence="4" id="KW-1133">Transmembrane helix</keyword>
<evidence type="ECO:0000313" key="7">
    <source>
        <dbReference type="EMBL" id="CAE7506606.1"/>
    </source>
</evidence>
<sequence length="415" mass="45254">MRSLLEGLLSQVRCLNLGWELLIVLLVVFNFFVIRLAAGRLFTGHQAKEDHGVESYPSHSRGDDESSIPEERSVNSVNRVSAAEEAFCKKVLASIQLGDIAGSTAAFQEAVQKLSHFSRAPALLMKTLKVANAQGTAALAWDLYCVTKEHVEYSRGLYHTLLSVLAKSEDPDHPISVLRDMTLQDVVPDSGTYACVIRGQLAKGDLESSVQMLGQMQRRGVTPDIAIFHAVLEACAHRQLPMLAEQIFGDMEEIGIVPSSTTLTLLIRLHSRCGDLGAAMRVFRELPPKYDLKLDAPVYGCLAAACMAEGEVAQAFQIYEQMSAARCHVDASVYKLLLTGSLQQGDLDAAARLIDDAFLGGTVLPRESLEIFLLQAHRRGRGELAVPVLEQAQQAGVYISERIANSILNTLRAVG</sequence>
<feature type="domain" description="PROP1-like PPR" evidence="5">
    <location>
        <begin position="244"/>
        <end position="348"/>
    </location>
</feature>
<feature type="region of interest" description="Disordered" evidence="3">
    <location>
        <begin position="51"/>
        <end position="76"/>
    </location>
</feature>
<feature type="repeat" description="PPR" evidence="2">
    <location>
        <begin position="224"/>
        <end position="258"/>
    </location>
</feature>
<reference evidence="7" key="1">
    <citation type="submission" date="2021-02" db="EMBL/GenBank/DDBJ databases">
        <authorList>
            <person name="Dougan E. K."/>
            <person name="Rhodes N."/>
            <person name="Thang M."/>
            <person name="Chan C."/>
        </authorList>
    </citation>
    <scope>NUCLEOTIDE SEQUENCE</scope>
</reference>
<evidence type="ECO:0000256" key="1">
    <source>
        <dbReference type="ARBA" id="ARBA00022737"/>
    </source>
</evidence>
<dbReference type="Pfam" id="PF17177">
    <property type="entry name" value="PPR_long"/>
    <property type="match status" value="1"/>
</dbReference>
<feature type="compositionally biased region" description="Basic and acidic residues" evidence="3">
    <location>
        <begin position="60"/>
        <end position="73"/>
    </location>
</feature>
<feature type="domain" description="Pentatricopeptide repeat-containing protein-mitochondrial" evidence="6">
    <location>
        <begin position="123"/>
        <end position="239"/>
    </location>
</feature>
<dbReference type="NCBIfam" id="TIGR00756">
    <property type="entry name" value="PPR"/>
    <property type="match status" value="2"/>
</dbReference>
<comment type="caution">
    <text evidence="7">The sequence shown here is derived from an EMBL/GenBank/DDBJ whole genome shotgun (WGS) entry which is preliminary data.</text>
</comment>
<protein>
    <recommendedName>
        <fullName evidence="9">Pentacotripeptide-repeat region of PRORP domain-containing protein</fullName>
    </recommendedName>
</protein>
<evidence type="ECO:0000259" key="6">
    <source>
        <dbReference type="Pfam" id="PF23276"/>
    </source>
</evidence>
<gene>
    <name evidence="7" type="ORF">SNAT2548_LOCUS28378</name>
</gene>
<dbReference type="InterPro" id="IPR033443">
    <property type="entry name" value="PROP1-like_PPR_dom"/>
</dbReference>
<evidence type="ECO:0008006" key="9">
    <source>
        <dbReference type="Google" id="ProtNLM"/>
    </source>
</evidence>
<organism evidence="7 8">
    <name type="scientific">Symbiodinium natans</name>
    <dbReference type="NCBI Taxonomy" id="878477"/>
    <lineage>
        <taxon>Eukaryota</taxon>
        <taxon>Sar</taxon>
        <taxon>Alveolata</taxon>
        <taxon>Dinophyceae</taxon>
        <taxon>Suessiales</taxon>
        <taxon>Symbiodiniaceae</taxon>
        <taxon>Symbiodinium</taxon>
    </lineage>
</organism>
<dbReference type="InterPro" id="IPR011990">
    <property type="entry name" value="TPR-like_helical_dom_sf"/>
</dbReference>
<dbReference type="EMBL" id="CAJNDS010002514">
    <property type="protein sequence ID" value="CAE7506606.1"/>
    <property type="molecule type" value="Genomic_DNA"/>
</dbReference>
<evidence type="ECO:0000259" key="5">
    <source>
        <dbReference type="Pfam" id="PF17177"/>
    </source>
</evidence>
<name>A0A812T4D6_9DINO</name>
<dbReference type="PANTHER" id="PTHR46862">
    <property type="entry name" value="OS07G0661900 PROTEIN"/>
    <property type="match status" value="1"/>
</dbReference>